<evidence type="ECO:0000256" key="1">
    <source>
        <dbReference type="SAM" id="Phobius"/>
    </source>
</evidence>
<protein>
    <submittedName>
        <fullName evidence="2">ABC-2 family transporter</fullName>
    </submittedName>
</protein>
<keyword evidence="1" id="KW-1133">Transmembrane helix</keyword>
<accession>A0ABY2BVK6</accession>
<dbReference type="EMBL" id="SLWM01000001">
    <property type="protein sequence ID" value="TCO32006.1"/>
    <property type="molecule type" value="Genomic_DNA"/>
</dbReference>
<dbReference type="RefSeq" id="WP_132187039.1">
    <property type="nucleotide sequence ID" value="NZ_SLWM01000001.1"/>
</dbReference>
<feature type="transmembrane region" description="Helical" evidence="1">
    <location>
        <begin position="131"/>
        <end position="152"/>
    </location>
</feature>
<evidence type="ECO:0000313" key="2">
    <source>
        <dbReference type="EMBL" id="TCO32006.1"/>
    </source>
</evidence>
<keyword evidence="1" id="KW-0472">Membrane</keyword>
<evidence type="ECO:0000313" key="3">
    <source>
        <dbReference type="Proteomes" id="UP000295818"/>
    </source>
</evidence>
<feature type="transmembrane region" description="Helical" evidence="1">
    <location>
        <begin position="56"/>
        <end position="74"/>
    </location>
</feature>
<keyword evidence="3" id="KW-1185">Reference proteome</keyword>
<name>A0ABY2BVK6_9ACTN</name>
<comment type="caution">
    <text evidence="2">The sequence shown here is derived from an EMBL/GenBank/DDBJ whole genome shotgun (WGS) entry which is preliminary data.</text>
</comment>
<feature type="transmembrane region" description="Helical" evidence="1">
    <location>
        <begin position="95"/>
        <end position="119"/>
    </location>
</feature>
<reference evidence="2 3" key="1">
    <citation type="journal article" date="2015" name="Stand. Genomic Sci.">
        <title>Genomic Encyclopedia of Bacterial and Archaeal Type Strains, Phase III: the genomes of soil and plant-associated and newly described type strains.</title>
        <authorList>
            <person name="Whitman W.B."/>
            <person name="Woyke T."/>
            <person name="Klenk H.P."/>
            <person name="Zhou Y."/>
            <person name="Lilburn T.G."/>
            <person name="Beck B.J."/>
            <person name="De Vos P."/>
            <person name="Vandamme P."/>
            <person name="Eisen J.A."/>
            <person name="Garrity G."/>
            <person name="Hugenholtz P."/>
            <person name="Kyrpides N.C."/>
        </authorList>
    </citation>
    <scope>NUCLEOTIDE SEQUENCE [LARGE SCALE GENOMIC DNA]</scope>
    <source>
        <strain evidence="2 3">VKM Ac-2538</strain>
    </source>
</reference>
<feature type="transmembrane region" description="Helical" evidence="1">
    <location>
        <begin position="12"/>
        <end position="36"/>
    </location>
</feature>
<gene>
    <name evidence="2" type="ORF">EV644_101649</name>
</gene>
<keyword evidence="1" id="KW-0812">Transmembrane</keyword>
<sequence>MKDLIAAQALKLRTLLISRVVLGVAVVISALGGFFLGDAGGDVTSTAAVVVSGQPMWFLAVIVAVLSVAGEFHHRTIRTTVLQTPQRSRVIVAKAVVVATYGSMIAVVGSAVSVMAAVVTMRLKHDIQIDWSFDVVTTVLGVAALGAAWAVLAAGAGALLPSSTVAIVAVLVWRLVLEGILPIVTRAPGIAKWLPGHAADAVLSDGALSDGGPTLLQPWAGALVFAAYTAIVVLAGSLAFVRRDPA</sequence>
<feature type="transmembrane region" description="Helical" evidence="1">
    <location>
        <begin position="219"/>
        <end position="241"/>
    </location>
</feature>
<organism evidence="2 3">
    <name type="scientific">Kribbella orskensis</name>
    <dbReference type="NCBI Taxonomy" id="2512216"/>
    <lineage>
        <taxon>Bacteria</taxon>
        <taxon>Bacillati</taxon>
        <taxon>Actinomycetota</taxon>
        <taxon>Actinomycetes</taxon>
        <taxon>Propionibacteriales</taxon>
        <taxon>Kribbellaceae</taxon>
        <taxon>Kribbella</taxon>
    </lineage>
</organism>
<dbReference type="Proteomes" id="UP000295818">
    <property type="component" value="Unassembled WGS sequence"/>
</dbReference>
<proteinExistence type="predicted"/>